<comment type="caution">
    <text evidence="1">The sequence shown here is derived from an EMBL/GenBank/DDBJ whole genome shotgun (WGS) entry which is preliminary data.</text>
</comment>
<evidence type="ECO:0008006" key="3">
    <source>
        <dbReference type="Google" id="ProtNLM"/>
    </source>
</evidence>
<evidence type="ECO:0000313" key="2">
    <source>
        <dbReference type="Proteomes" id="UP000298424"/>
    </source>
</evidence>
<dbReference type="OrthoDB" id="9911436at2"/>
<name>A0A4R8ZIY0_9MICO</name>
<proteinExistence type="predicted"/>
<dbReference type="RefSeq" id="WP_134572117.1">
    <property type="nucleotide sequence ID" value="NZ_SOGT01000008.1"/>
</dbReference>
<dbReference type="AlphaFoldDB" id="A0A4R8ZIY0"/>
<sequence length="71" mass="7765">MTDGGISDEEKARRLEAWESASWNQFLSSGIPFSADAQARAMRWVNGEVTRAERASELRAVLGLPPASEAE</sequence>
<protein>
    <recommendedName>
        <fullName evidence="3">Antitoxin VbhA domain-containing protein</fullName>
    </recommendedName>
</protein>
<keyword evidence="2" id="KW-1185">Reference proteome</keyword>
<dbReference type="EMBL" id="SOGT01000008">
    <property type="protein sequence ID" value="TFD26634.1"/>
    <property type="molecule type" value="Genomic_DNA"/>
</dbReference>
<evidence type="ECO:0000313" key="1">
    <source>
        <dbReference type="EMBL" id="TFD26634.1"/>
    </source>
</evidence>
<dbReference type="Proteomes" id="UP000298424">
    <property type="component" value="Unassembled WGS sequence"/>
</dbReference>
<gene>
    <name evidence="1" type="ORF">E3T27_07635</name>
</gene>
<organism evidence="1 2">
    <name type="scientific">Cryobacterium lyxosi</name>
    <dbReference type="NCBI Taxonomy" id="1259228"/>
    <lineage>
        <taxon>Bacteria</taxon>
        <taxon>Bacillati</taxon>
        <taxon>Actinomycetota</taxon>
        <taxon>Actinomycetes</taxon>
        <taxon>Micrococcales</taxon>
        <taxon>Microbacteriaceae</taxon>
        <taxon>Cryobacterium</taxon>
    </lineage>
</organism>
<reference evidence="1 2" key="1">
    <citation type="submission" date="2019-03" db="EMBL/GenBank/DDBJ databases">
        <title>Genomics of glacier-inhabiting Cryobacterium strains.</title>
        <authorList>
            <person name="Liu Q."/>
            <person name="Xin Y.-H."/>
        </authorList>
    </citation>
    <scope>NUCLEOTIDE SEQUENCE [LARGE SCALE GENOMIC DNA]</scope>
    <source>
        <strain evidence="1 2">TMT1-1</strain>
    </source>
</reference>
<accession>A0A4R8ZIY0</accession>